<feature type="compositionally biased region" description="Acidic residues" evidence="1">
    <location>
        <begin position="79"/>
        <end position="92"/>
    </location>
</feature>
<feature type="compositionally biased region" description="Basic and acidic residues" evidence="1">
    <location>
        <begin position="288"/>
        <end position="297"/>
    </location>
</feature>
<feature type="region of interest" description="Disordered" evidence="1">
    <location>
        <begin position="288"/>
        <end position="309"/>
    </location>
</feature>
<comment type="caution">
    <text evidence="4">The sequence shown here is derived from an EMBL/GenBank/DDBJ whole genome shotgun (WGS) entry which is preliminary data.</text>
</comment>
<reference evidence="4 5" key="1">
    <citation type="submission" date="2023-03" db="EMBL/GenBank/DDBJ databases">
        <title>High-quality genome of Scylla paramamosain provides insights in environmental adaptation.</title>
        <authorList>
            <person name="Zhang L."/>
        </authorList>
    </citation>
    <scope>NUCLEOTIDE SEQUENCE [LARGE SCALE GENOMIC DNA]</scope>
    <source>
        <strain evidence="4">LZ_2023a</strain>
        <tissue evidence="4">Muscle</tissue>
    </source>
</reference>
<dbReference type="AlphaFoldDB" id="A0AAW0SWV8"/>
<feature type="compositionally biased region" description="Basic residues" evidence="1">
    <location>
        <begin position="204"/>
        <end position="216"/>
    </location>
</feature>
<evidence type="ECO:0000313" key="5">
    <source>
        <dbReference type="Proteomes" id="UP001487740"/>
    </source>
</evidence>
<dbReference type="EMBL" id="JARAKH010000043">
    <property type="protein sequence ID" value="KAK8379419.1"/>
    <property type="molecule type" value="Genomic_DNA"/>
</dbReference>
<feature type="domain" description="Antistasin-like" evidence="3">
    <location>
        <begin position="164"/>
        <end position="190"/>
    </location>
</feature>
<protein>
    <recommendedName>
        <fullName evidence="3">Antistasin-like domain-containing protein</fullName>
    </recommendedName>
</protein>
<dbReference type="PROSITE" id="PS51252">
    <property type="entry name" value="ANTISTASIN"/>
    <property type="match status" value="1"/>
</dbReference>
<dbReference type="InterPro" id="IPR004094">
    <property type="entry name" value="Antistasin-like"/>
</dbReference>
<dbReference type="Proteomes" id="UP001487740">
    <property type="component" value="Unassembled WGS sequence"/>
</dbReference>
<proteinExistence type="predicted"/>
<feature type="region of interest" description="Disordered" evidence="1">
    <location>
        <begin position="198"/>
        <end position="220"/>
    </location>
</feature>
<keyword evidence="2" id="KW-1133">Transmembrane helix</keyword>
<dbReference type="Pfam" id="PF02822">
    <property type="entry name" value="Antistasin"/>
    <property type="match status" value="1"/>
</dbReference>
<sequence length="386" mass="42710">MTEAPPPRPVELKMRPKDCPVYVLGELRAIKKHGETWLNDGNACEKCRCDKGTERCYYSYCNQQTEVVNNPLVGRPPLDDEDGGEGEGEEEEGSGRPPPPPPNTLGDRLKTYRKSAPGELRVPAGDNDTRLPAFCGVQCYKKCPWGYKMDPVRQCRQCSCRRRCHDLDKCQLMCPEGLATDSHGCSICQCRRGEPRGAPTRPTMQHHKRAWVRGRSKTTAGRGVDGYTECNVTRCPPPAPCPPRRHPADATADQQTCCPACIEAPGGEGSRGSTVGRAEVTVQSAWERQDLTYEHPRTPTPSHGSAASDGAVKSAVQAEVLTWWQMTLIMVTLAVVCIVGAGCVLKHWRRAHRDKYDINSYRIPPPLTEKVRPVTTADDHVKGRLM</sequence>
<keyword evidence="2" id="KW-0472">Membrane</keyword>
<keyword evidence="2" id="KW-0812">Transmembrane</keyword>
<evidence type="ECO:0000259" key="3">
    <source>
        <dbReference type="PROSITE" id="PS51252"/>
    </source>
</evidence>
<dbReference type="GO" id="GO:0004867">
    <property type="term" value="F:serine-type endopeptidase inhibitor activity"/>
    <property type="evidence" value="ECO:0007669"/>
    <property type="project" value="InterPro"/>
</dbReference>
<dbReference type="Gene3D" id="2.10.22.10">
    <property type="entry name" value="Antistasin, domain 1"/>
    <property type="match status" value="1"/>
</dbReference>
<organism evidence="4 5">
    <name type="scientific">Scylla paramamosain</name>
    <name type="common">Mud crab</name>
    <dbReference type="NCBI Taxonomy" id="85552"/>
    <lineage>
        <taxon>Eukaryota</taxon>
        <taxon>Metazoa</taxon>
        <taxon>Ecdysozoa</taxon>
        <taxon>Arthropoda</taxon>
        <taxon>Crustacea</taxon>
        <taxon>Multicrustacea</taxon>
        <taxon>Malacostraca</taxon>
        <taxon>Eumalacostraca</taxon>
        <taxon>Eucarida</taxon>
        <taxon>Decapoda</taxon>
        <taxon>Pleocyemata</taxon>
        <taxon>Brachyura</taxon>
        <taxon>Eubrachyura</taxon>
        <taxon>Portunoidea</taxon>
        <taxon>Portunidae</taxon>
        <taxon>Portuninae</taxon>
        <taxon>Scylla</taxon>
    </lineage>
</organism>
<gene>
    <name evidence="4" type="ORF">O3P69_019375</name>
</gene>
<evidence type="ECO:0000256" key="1">
    <source>
        <dbReference type="SAM" id="MobiDB-lite"/>
    </source>
</evidence>
<evidence type="ECO:0000313" key="4">
    <source>
        <dbReference type="EMBL" id="KAK8379419.1"/>
    </source>
</evidence>
<accession>A0AAW0SWV8</accession>
<keyword evidence="5" id="KW-1185">Reference proteome</keyword>
<feature type="transmembrane region" description="Helical" evidence="2">
    <location>
        <begin position="323"/>
        <end position="345"/>
    </location>
</feature>
<name>A0AAW0SWV8_SCYPA</name>
<feature type="region of interest" description="Disordered" evidence="1">
    <location>
        <begin position="70"/>
        <end position="110"/>
    </location>
</feature>
<evidence type="ECO:0000256" key="2">
    <source>
        <dbReference type="SAM" id="Phobius"/>
    </source>
</evidence>